<gene>
    <name evidence="2" type="ORF">NW768_012083</name>
</gene>
<dbReference type="PROSITE" id="PS50020">
    <property type="entry name" value="WW_DOMAIN_2"/>
    <property type="match status" value="1"/>
</dbReference>
<evidence type="ECO:0000259" key="1">
    <source>
        <dbReference type="PROSITE" id="PS50020"/>
    </source>
</evidence>
<comment type="caution">
    <text evidence="2">The sequence shown here is derived from an EMBL/GenBank/DDBJ whole genome shotgun (WGS) entry which is preliminary data.</text>
</comment>
<dbReference type="Proteomes" id="UP001152024">
    <property type="component" value="Unassembled WGS sequence"/>
</dbReference>
<dbReference type="Pfam" id="PF06985">
    <property type="entry name" value="HET"/>
    <property type="match status" value="1"/>
</dbReference>
<evidence type="ECO:0000313" key="2">
    <source>
        <dbReference type="EMBL" id="KAJ4109647.1"/>
    </source>
</evidence>
<proteinExistence type="predicted"/>
<reference evidence="2" key="1">
    <citation type="submission" date="2022-09" db="EMBL/GenBank/DDBJ databases">
        <title>Fusarium specimens isolated from Avocado Roots.</title>
        <authorList>
            <person name="Stajich J."/>
            <person name="Roper C."/>
            <person name="Heimlech-Rivalta G."/>
        </authorList>
    </citation>
    <scope>NUCLEOTIDE SEQUENCE</scope>
    <source>
        <strain evidence="2">CF00095</strain>
    </source>
</reference>
<dbReference type="EMBL" id="JAOQBH010000037">
    <property type="protein sequence ID" value="KAJ4109647.1"/>
    <property type="molecule type" value="Genomic_DNA"/>
</dbReference>
<dbReference type="PANTHER" id="PTHR24148:SF73">
    <property type="entry name" value="HET DOMAIN PROTEIN (AFU_ORTHOLOGUE AFUA_8G01020)"/>
    <property type="match status" value="1"/>
</dbReference>
<organism evidence="2 3">
    <name type="scientific">Fusarium equiseti</name>
    <name type="common">Fusarium scirpi</name>
    <dbReference type="NCBI Taxonomy" id="61235"/>
    <lineage>
        <taxon>Eukaryota</taxon>
        <taxon>Fungi</taxon>
        <taxon>Dikarya</taxon>
        <taxon>Ascomycota</taxon>
        <taxon>Pezizomycotina</taxon>
        <taxon>Sordariomycetes</taxon>
        <taxon>Hypocreomycetidae</taxon>
        <taxon>Hypocreales</taxon>
        <taxon>Nectriaceae</taxon>
        <taxon>Fusarium</taxon>
        <taxon>Fusarium incarnatum-equiseti species complex</taxon>
    </lineage>
</organism>
<accession>A0ABQ8QVX1</accession>
<dbReference type="PANTHER" id="PTHR24148">
    <property type="entry name" value="ANKYRIN REPEAT DOMAIN-CONTAINING PROTEIN 39 HOMOLOG-RELATED"/>
    <property type="match status" value="1"/>
</dbReference>
<dbReference type="InterPro" id="IPR001202">
    <property type="entry name" value="WW_dom"/>
</dbReference>
<dbReference type="InterPro" id="IPR010730">
    <property type="entry name" value="HET"/>
</dbReference>
<evidence type="ECO:0000313" key="3">
    <source>
        <dbReference type="Proteomes" id="UP001152024"/>
    </source>
</evidence>
<dbReference type="InterPro" id="IPR052895">
    <property type="entry name" value="HetReg/Transcr_Mod"/>
</dbReference>
<keyword evidence="3" id="KW-1185">Reference proteome</keyword>
<protein>
    <recommendedName>
        <fullName evidence="1">WW domain-containing protein</fullName>
    </recommendedName>
</protein>
<feature type="domain" description="WW" evidence="1">
    <location>
        <begin position="624"/>
        <end position="659"/>
    </location>
</feature>
<sequence length="677" mass="76145">MVPALMYQYLRWKETRFLALEPGKLEDPLRAFLIPAELDPDHQVAPNFEAISYAWGDASDTDQIDIADGSHLPSPDLQSKELTDAFTTFESSPRGTLLIGRNLAAALRHLRLESKPRLLWADAICINQQDLDERASQVLRMGDIFSQARRVIVWLGPQASNSDLAIGSLNWMGLQCDVSDEESNARLHSVLLEHDHHPSLSNPSVPFPFSAEEWQAIADLLTRSWFQRLWVVQEIILANPDAIVLVGNASMGWSRFMCALTLICINEALPIITIPDNVAFIENARSASKLRQLKGHNGLMSLLMITSQSKCSDNRDRAYSILGLLPETLKGKVIPDYQKSEKSAYQSLMVAYFEGYRRLDFLYFCEMASEPTWVPNLAALRPKTTFGREAWATGQSETPVQILDNDLIVAHGIRCDEIEGMVGSLSPDATNYQLKVEVVGILERSLGPDPALWEPTQLEMVAKTLLVGQSFETTHQPYTPTMEQTVSVLKDWAVSNLSSSVEPPNRIEHQRLMAHIRGLLPHCSVYKTTSNSFVLGRNGYSRGDMIYAVLGLRPLLTVQARTGFKDPSFHVLGPLYHPSFTDGQAVYGALPPGWRLVHTLSCLTAKFQKEDGPLQGHDPRAQEVELPLGWEEDENDDREVFWRYRNGDHVHTTWWDPRLTKEELIKRGIKVEDLILS</sequence>
<name>A0ABQ8QVX1_FUSEQ</name>